<dbReference type="KEGG" id="cdep:91085445"/>
<feature type="region of interest" description="Disordered" evidence="1">
    <location>
        <begin position="835"/>
        <end position="854"/>
    </location>
</feature>
<dbReference type="EMBL" id="CP143784">
    <property type="protein sequence ID" value="WVN86073.1"/>
    <property type="molecule type" value="Genomic_DNA"/>
</dbReference>
<reference evidence="2" key="1">
    <citation type="submission" date="2016-06" db="EMBL/GenBank/DDBJ databases">
        <authorList>
            <person name="Cuomo C."/>
            <person name="Litvintseva A."/>
            <person name="Heitman J."/>
            <person name="Chen Y."/>
            <person name="Sun S."/>
            <person name="Springer D."/>
            <person name="Dromer F."/>
            <person name="Young S."/>
            <person name="Zeng Q."/>
            <person name="Chapman S."/>
            <person name="Gujja S."/>
            <person name="Saif S."/>
            <person name="Birren B."/>
        </authorList>
    </citation>
    <scope>NUCLEOTIDE SEQUENCE</scope>
    <source>
        <strain evidence="2">CBS 7841</strain>
    </source>
</reference>
<feature type="compositionally biased region" description="Polar residues" evidence="1">
    <location>
        <begin position="840"/>
        <end position="854"/>
    </location>
</feature>
<dbReference type="GO" id="GO:0003723">
    <property type="term" value="F:RNA binding"/>
    <property type="evidence" value="ECO:0007669"/>
    <property type="project" value="TreeGrafter"/>
</dbReference>
<dbReference type="GO" id="GO:0000462">
    <property type="term" value="P:maturation of SSU-rRNA from tricistronic rRNA transcript (SSU-rRNA, 5.8S rRNA, LSU-rRNA)"/>
    <property type="evidence" value="ECO:0007669"/>
    <property type="project" value="InterPro"/>
</dbReference>
<protein>
    <recommendedName>
        <fullName evidence="4">U3 small nucleolar RNA-associated protein 4</fullName>
    </recommendedName>
</protein>
<evidence type="ECO:0000256" key="1">
    <source>
        <dbReference type="SAM" id="MobiDB-lite"/>
    </source>
</evidence>
<dbReference type="Proteomes" id="UP000094043">
    <property type="component" value="Chromosome 1"/>
</dbReference>
<dbReference type="InterPro" id="IPR011047">
    <property type="entry name" value="Quinoprotein_ADH-like_sf"/>
</dbReference>
<feature type="compositionally biased region" description="Acidic residues" evidence="1">
    <location>
        <begin position="647"/>
        <end position="659"/>
    </location>
</feature>
<name>A0AAJ8JPL7_9TREE</name>
<keyword evidence="3" id="KW-1185">Reference proteome</keyword>
<dbReference type="GO" id="GO:0034455">
    <property type="term" value="C:t-UTP complex"/>
    <property type="evidence" value="ECO:0007669"/>
    <property type="project" value="TreeGrafter"/>
</dbReference>
<dbReference type="GO" id="GO:0030686">
    <property type="term" value="C:90S preribosome"/>
    <property type="evidence" value="ECO:0007669"/>
    <property type="project" value="InterPro"/>
</dbReference>
<dbReference type="InterPro" id="IPR001680">
    <property type="entry name" value="WD40_rpt"/>
</dbReference>
<dbReference type="SUPFAM" id="SSF50998">
    <property type="entry name" value="Quinoprotein alcohol dehydrogenase-like"/>
    <property type="match status" value="1"/>
</dbReference>
<feature type="region of interest" description="Disordered" evidence="1">
    <location>
        <begin position="628"/>
        <end position="668"/>
    </location>
</feature>
<dbReference type="GO" id="GO:0032040">
    <property type="term" value="C:small-subunit processome"/>
    <property type="evidence" value="ECO:0007669"/>
    <property type="project" value="TreeGrafter"/>
</dbReference>
<dbReference type="RefSeq" id="XP_066066773.1">
    <property type="nucleotide sequence ID" value="XM_066210676.1"/>
</dbReference>
<reference evidence="2" key="2">
    <citation type="journal article" date="2022" name="Elife">
        <title>Obligate sexual reproduction of a homothallic fungus closely related to the Cryptococcus pathogenic species complex.</title>
        <authorList>
            <person name="Passer A.R."/>
            <person name="Clancey S.A."/>
            <person name="Shea T."/>
            <person name="David-Palma M."/>
            <person name="Averette A.F."/>
            <person name="Boekhout T."/>
            <person name="Porcel B.M."/>
            <person name="Nowrousian M."/>
            <person name="Cuomo C.A."/>
            <person name="Sun S."/>
            <person name="Heitman J."/>
            <person name="Coelho M.A."/>
        </authorList>
    </citation>
    <scope>NUCLEOTIDE SEQUENCE</scope>
    <source>
        <strain evidence="2">CBS 7841</strain>
    </source>
</reference>
<organism evidence="2 3">
    <name type="scientific">Cryptococcus depauperatus CBS 7841</name>
    <dbReference type="NCBI Taxonomy" id="1295531"/>
    <lineage>
        <taxon>Eukaryota</taxon>
        <taxon>Fungi</taxon>
        <taxon>Dikarya</taxon>
        <taxon>Basidiomycota</taxon>
        <taxon>Agaricomycotina</taxon>
        <taxon>Tremellomycetes</taxon>
        <taxon>Tremellales</taxon>
        <taxon>Cryptococcaceae</taxon>
        <taxon>Cryptococcus</taxon>
    </lineage>
</organism>
<accession>A0AAJ8JPL7</accession>
<dbReference type="PANTHER" id="PTHR44163">
    <property type="entry name" value="U3 SMALL NUCLEOLAR RNA-ASSOCIATED PROTEIN 4 HOMOLOG"/>
    <property type="match status" value="1"/>
</dbReference>
<dbReference type="Pfam" id="PF00400">
    <property type="entry name" value="WD40"/>
    <property type="match status" value="1"/>
</dbReference>
<evidence type="ECO:0000313" key="2">
    <source>
        <dbReference type="EMBL" id="WVN86073.1"/>
    </source>
</evidence>
<dbReference type="InterPro" id="IPR046351">
    <property type="entry name" value="UTP4"/>
</dbReference>
<proteinExistence type="predicted"/>
<dbReference type="InterPro" id="IPR015943">
    <property type="entry name" value="WD40/YVTN_repeat-like_dom_sf"/>
</dbReference>
<evidence type="ECO:0008006" key="4">
    <source>
        <dbReference type="Google" id="ProtNLM"/>
    </source>
</evidence>
<dbReference type="AlphaFoldDB" id="A0AAJ8JPL7"/>
<sequence>MKMTDSSTLPLHRIRFIDHSPSPITALQFAPLPLPPPSAPLPGTSSLPTPNYGPLVLARENGEVELWNYTQPLEGYGNWTLQRILPPALTHSTISLMALVLRNQDSYTSPHFSQLRLFTTGSNSSDLVERCLETGRIISTWPIPSPPLWSIAVAPTQDLLCLATASPNLHFVSIPQATVFDPAPPLSDPPAYLLRADPLPSRTRTVSIAFAPPSLYRTDSGEWEYRNTAIVTGNSDSSWRYWTIPAPGSGGGRRLVLKGRAVVEKVQKAGRGGSKPGAGAGKATIVWGVAVLPNGNVVTTDSLGSVTFWSPHTLSQLQTFRPHKADAMCLAVASSGTSLFTSGPDQRVAQFVFQSPAHTAAVHADGWVLASTKRLHAHDVKALAVWPPYTPGRRSEPGGEILASGGLDMSLAFTPASYPTSSQTLFHSALGKIKGKFPLNFEESQPRRMSYLSGGPLGGKVDFSRDGRLVAVRKERSVGIWKVEENEAGWEKLLEMELRLRTNLISLALSPNGQYLALSDLYETKIFRLSLVEGKLKVKRLSKFLTILISNLQLRYAEVEKQGCGASKLLFTPDSQRLILGLVASGKVMVIELPQPSLEVEEEIKVIGFFKTRENVIAGRVIREMPNGNHLELQADEDNSANRNDYEGDEMSMDEESESDFGHGKKQESNSSWISSLAVSIDGQWLAVADLSGSVCIFNLDTLQLHATLPTFPYPPTTLNFPSSSNLLCILHSQNYINFYHVERRRLLSRTPELEKLNSVLSALQTPMHGILWRTSNLSYEEGRALIWGGDYLVTIKIDLDLLMKTRKNLETSMAGLTPSIDLEGKAGRRKRAREANVAKLSTSASSLPQSPNAQASSEGFYKIIPNRFKNVLGVGLFVNKNGREEVGVVERPWSDFVGELPPSFWVSGYGRS</sequence>
<dbReference type="SMART" id="SM00320">
    <property type="entry name" value="WD40"/>
    <property type="match status" value="5"/>
</dbReference>
<dbReference type="GeneID" id="91085445"/>
<evidence type="ECO:0000313" key="3">
    <source>
        <dbReference type="Proteomes" id="UP000094043"/>
    </source>
</evidence>
<gene>
    <name evidence="2" type="ORF">L203_101231</name>
</gene>
<dbReference type="Gene3D" id="2.130.10.10">
    <property type="entry name" value="YVTN repeat-like/Quinoprotein amine dehydrogenase"/>
    <property type="match status" value="2"/>
</dbReference>
<dbReference type="PANTHER" id="PTHR44163:SF1">
    <property type="entry name" value="U3 SMALL NUCLEOLAR RNA-ASSOCIATED PROTEIN 4 HOMOLOG"/>
    <property type="match status" value="1"/>
</dbReference>
<reference evidence="2" key="3">
    <citation type="submission" date="2024-01" db="EMBL/GenBank/DDBJ databases">
        <authorList>
            <person name="Coelho M.A."/>
            <person name="David-Palma M."/>
            <person name="Shea T."/>
            <person name="Sun S."/>
            <person name="Cuomo C.A."/>
            <person name="Heitman J."/>
        </authorList>
    </citation>
    <scope>NUCLEOTIDE SEQUENCE</scope>
    <source>
        <strain evidence="2">CBS 7841</strain>
    </source>
</reference>